<keyword evidence="4" id="KW-0175">Coiled coil</keyword>
<comment type="caution">
    <text evidence="8">The sequence shown here is derived from an EMBL/GenBank/DDBJ whole genome shotgun (WGS) entry which is preliminary data.</text>
</comment>
<dbReference type="PROSITE" id="PS50885">
    <property type="entry name" value="HAMP"/>
    <property type="match status" value="1"/>
</dbReference>
<dbReference type="InterPro" id="IPR051310">
    <property type="entry name" value="MCP_chemotaxis"/>
</dbReference>
<evidence type="ECO:0000313" key="9">
    <source>
        <dbReference type="Proteomes" id="UP001195941"/>
    </source>
</evidence>
<evidence type="ECO:0000256" key="1">
    <source>
        <dbReference type="ARBA" id="ARBA00022500"/>
    </source>
</evidence>
<dbReference type="Proteomes" id="UP001195941">
    <property type="component" value="Unassembled WGS sequence"/>
</dbReference>
<reference evidence="8 9" key="1">
    <citation type="journal article" date="2021" name="Arch. Microbiol.">
        <title>Thalassobius aquimarinus sp. nov., isolated from the Sea of Japan seashore.</title>
        <authorList>
            <person name="Kurilenko V.V."/>
            <person name="Romanenko L.A."/>
            <person name="Chernysheva N.Y."/>
            <person name="Velansky P.V."/>
            <person name="Tekutyeva L.A."/>
            <person name="Isaeva M.P."/>
            <person name="Mikhailov V.V."/>
        </authorList>
    </citation>
    <scope>NUCLEOTIDE SEQUENCE [LARGE SCALE GENOMIC DNA]</scope>
    <source>
        <strain evidence="8 9">KMM 8518</strain>
    </source>
</reference>
<dbReference type="InterPro" id="IPR004090">
    <property type="entry name" value="Chemotax_Me-accpt_rcpt"/>
</dbReference>
<feature type="region of interest" description="Disordered" evidence="5">
    <location>
        <begin position="484"/>
        <end position="519"/>
    </location>
</feature>
<dbReference type="InterPro" id="IPR004089">
    <property type="entry name" value="MCPsignal_dom"/>
</dbReference>
<keyword evidence="3" id="KW-0807">Transducer</keyword>
<dbReference type="SMART" id="SM00283">
    <property type="entry name" value="MA"/>
    <property type="match status" value="1"/>
</dbReference>
<dbReference type="InterPro" id="IPR003660">
    <property type="entry name" value="HAMP_dom"/>
</dbReference>
<feature type="domain" description="HAMP" evidence="7">
    <location>
        <begin position="191"/>
        <end position="243"/>
    </location>
</feature>
<feature type="compositionally biased region" description="Acidic residues" evidence="5">
    <location>
        <begin position="503"/>
        <end position="512"/>
    </location>
</feature>
<evidence type="ECO:0000256" key="2">
    <source>
        <dbReference type="ARBA" id="ARBA00029447"/>
    </source>
</evidence>
<evidence type="ECO:0000313" key="8">
    <source>
        <dbReference type="EMBL" id="MBR9652367.1"/>
    </source>
</evidence>
<dbReference type="Gene3D" id="1.10.287.950">
    <property type="entry name" value="Methyl-accepting chemotaxis protein"/>
    <property type="match status" value="1"/>
</dbReference>
<dbReference type="SUPFAM" id="SSF58104">
    <property type="entry name" value="Methyl-accepting chemotaxis protein (MCP) signaling domain"/>
    <property type="match status" value="1"/>
</dbReference>
<evidence type="ECO:0000256" key="3">
    <source>
        <dbReference type="PROSITE-ProRule" id="PRU00284"/>
    </source>
</evidence>
<name>A0ABS5HTQ9_9RHOB</name>
<evidence type="ECO:0000259" key="7">
    <source>
        <dbReference type="PROSITE" id="PS50885"/>
    </source>
</evidence>
<gene>
    <name evidence="8" type="ORF">IT775_14705</name>
</gene>
<organism evidence="8 9">
    <name type="scientific">Thalassovita aquimarina</name>
    <dbReference type="NCBI Taxonomy" id="2785917"/>
    <lineage>
        <taxon>Bacteria</taxon>
        <taxon>Pseudomonadati</taxon>
        <taxon>Pseudomonadota</taxon>
        <taxon>Alphaproteobacteria</taxon>
        <taxon>Rhodobacterales</taxon>
        <taxon>Roseobacteraceae</taxon>
        <taxon>Thalassovita</taxon>
    </lineage>
</organism>
<feature type="coiled-coil region" evidence="4">
    <location>
        <begin position="62"/>
        <end position="89"/>
    </location>
</feature>
<sequence length="519" mass="55174">MFFAVRQLQLANESFDHVVNGEMVKVSQIEEIAAIEQRMRNQVAEVLIPLRVDSDERIPNLLKLIKEENEKFRALISSLQEKVDEEKTDSLSKLQTMHDLAFETNEQVVSYSMSDSKAKGIAANTLFQNQSGEYTTTALEVTADLTQQLNEAMQAAVVEAETALEETIRNLTMIVAVVFVLSGLSALLVMRQISRGFKRSIALARNVAEGDLRNTAVISGNNEITDLLKAQNDMVVHLRETVGNVASAVRNLAAGATQMAGTSESLSEGASVQAGSTEEVSTAVEQMSANISASSDNAAATEEIASKAAQDAQVSGSTVSEAVEAMKTIGERIMILQEIARQTDLLALNAAVEAARAGEHGRGFAVVAAEVRKLAENSQQAAAEISALSSNTVSTATKAGEMLQGLVPNIEKTSSLVSDISSATRELAIGSTQINESVQRLDRVTQSNNSAAEELSSAATELSSQAEQLAEVISFFRIDEGSAAPEAVAEDGAEKETGAELNLGDEDGASEEADFKLAS</sequence>
<feature type="domain" description="Methyl-accepting transducer" evidence="6">
    <location>
        <begin position="248"/>
        <end position="463"/>
    </location>
</feature>
<accession>A0ABS5HTQ9</accession>
<evidence type="ECO:0000256" key="5">
    <source>
        <dbReference type="SAM" id="MobiDB-lite"/>
    </source>
</evidence>
<dbReference type="EMBL" id="JADMKU010000014">
    <property type="protein sequence ID" value="MBR9652367.1"/>
    <property type="molecule type" value="Genomic_DNA"/>
</dbReference>
<evidence type="ECO:0000259" key="6">
    <source>
        <dbReference type="PROSITE" id="PS50111"/>
    </source>
</evidence>
<dbReference type="PROSITE" id="PS50111">
    <property type="entry name" value="CHEMOTAXIS_TRANSDUC_2"/>
    <property type="match status" value="1"/>
</dbReference>
<keyword evidence="1" id="KW-0145">Chemotaxis</keyword>
<evidence type="ECO:0000256" key="4">
    <source>
        <dbReference type="SAM" id="Coils"/>
    </source>
</evidence>
<dbReference type="PRINTS" id="PR00260">
    <property type="entry name" value="CHEMTRNSDUCR"/>
</dbReference>
<protein>
    <submittedName>
        <fullName evidence="8">Methyl-accepting chemotaxis protein</fullName>
    </submittedName>
</protein>
<keyword evidence="9" id="KW-1185">Reference proteome</keyword>
<proteinExistence type="inferred from homology"/>
<comment type="similarity">
    <text evidence="2">Belongs to the methyl-accepting chemotaxis (MCP) protein family.</text>
</comment>
<dbReference type="PANTHER" id="PTHR43531">
    <property type="entry name" value="PROTEIN ICFG"/>
    <property type="match status" value="1"/>
</dbReference>
<dbReference type="Pfam" id="PF00015">
    <property type="entry name" value="MCPsignal"/>
    <property type="match status" value="1"/>
</dbReference>
<dbReference type="PANTHER" id="PTHR43531:SF11">
    <property type="entry name" value="METHYL-ACCEPTING CHEMOTAXIS PROTEIN 3"/>
    <property type="match status" value="1"/>
</dbReference>